<dbReference type="Pfam" id="PF00400">
    <property type="entry name" value="WD40"/>
    <property type="match status" value="2"/>
</dbReference>
<reference evidence="11 12" key="1">
    <citation type="journal article" date="2011" name="MBio">
        <title>Genome variation in Cryptococcus gattii, an emerging pathogen of immunocompetent hosts.</title>
        <authorList>
            <person name="D'Souza C.A."/>
            <person name="Kronstad J.W."/>
            <person name="Taylor G."/>
            <person name="Warren R."/>
            <person name="Yuen M."/>
            <person name="Hu G."/>
            <person name="Jung W.H."/>
            <person name="Sham A."/>
            <person name="Kidd S.E."/>
            <person name="Tangen K."/>
            <person name="Lee N."/>
            <person name="Zeilmaker T."/>
            <person name="Sawkins J."/>
            <person name="McVicker G."/>
            <person name="Shah S."/>
            <person name="Gnerre S."/>
            <person name="Griggs A."/>
            <person name="Zeng Q."/>
            <person name="Bartlett K."/>
            <person name="Li W."/>
            <person name="Wang X."/>
            <person name="Heitman J."/>
            <person name="Stajich J.E."/>
            <person name="Fraser J.A."/>
            <person name="Meyer W."/>
            <person name="Carter D."/>
            <person name="Schein J."/>
            <person name="Krzywinski M."/>
            <person name="Kwon-Chung K.J."/>
            <person name="Varma A."/>
            <person name="Wang J."/>
            <person name="Brunham R."/>
            <person name="Fyfe M."/>
            <person name="Ouellette B.F."/>
            <person name="Siddiqui A."/>
            <person name="Marra M."/>
            <person name="Jones S."/>
            <person name="Holt R."/>
            <person name="Birren B.W."/>
            <person name="Galagan J.E."/>
            <person name="Cuomo C.A."/>
        </authorList>
    </citation>
    <scope>NUCLEOTIDE SEQUENCE [LARGE SCALE GENOMIC DNA]</scope>
    <source>
        <strain evidence="12">WM276 / ATCC MYA-4071</strain>
    </source>
</reference>
<dbReference type="PANTHER" id="PTHR22851">
    <property type="entry name" value="U3 SMALL NUCLEOLAR RNA U3 SNORNA ASSOCIATED PROTEIN"/>
    <property type="match status" value="1"/>
</dbReference>
<protein>
    <submittedName>
        <fullName evidence="11">SnoRNA binding protein, putative</fullName>
    </submittedName>
</protein>
<gene>
    <name evidence="11" type="ordered locus">CGB_A6400C</name>
</gene>
<dbReference type="EMBL" id="CP000286">
    <property type="protein sequence ID" value="ADV19804.1"/>
    <property type="molecule type" value="Genomic_DNA"/>
</dbReference>
<dbReference type="InterPro" id="IPR007577">
    <property type="entry name" value="GlycoTrfase_DXD_sugar-bd_CS"/>
</dbReference>
<dbReference type="HOGENOM" id="CLU_005367_0_0_1"/>
<evidence type="ECO:0000256" key="2">
    <source>
        <dbReference type="ARBA" id="ARBA00005649"/>
    </source>
</evidence>
<evidence type="ECO:0000313" key="11">
    <source>
        <dbReference type="EMBL" id="ADV19804.1"/>
    </source>
</evidence>
<dbReference type="InterPro" id="IPR051733">
    <property type="entry name" value="WD_repeat_DCAF13/WDSOF1"/>
</dbReference>
<feature type="region of interest" description="Disordered" evidence="9">
    <location>
        <begin position="478"/>
        <end position="499"/>
    </location>
</feature>
<evidence type="ECO:0000256" key="1">
    <source>
        <dbReference type="ARBA" id="ARBA00004604"/>
    </source>
</evidence>
<reference key="2">
    <citation type="journal article" date="2011" name="MBio">
        <title>Genome variation in Cryptococcus gattii, an emerging pathogen of immunocompetent hosts.</title>
        <authorList>
            <person name="D'Souza C.A."/>
            <person name="Kronstad J.W."/>
            <person name="Taylor G."/>
            <person name="Warren R."/>
            <person name="Yuen M."/>
            <person name="Hu G."/>
            <person name="Jung W.H."/>
            <person name="Sham A."/>
            <person name="Kidd S.E."/>
            <person name="Tangen K."/>
            <person name="Lee N."/>
            <person name="Zeilmaker T."/>
            <person name="Sawkins J."/>
            <person name="McVicker G."/>
            <person name="Shah S."/>
            <person name="Gnerre S."/>
            <person name="Griggs A."/>
            <person name="Zeng Q."/>
            <person name="Bartlett K."/>
            <person name="Li W."/>
            <person name="Wang X."/>
            <person name="Heitman J."/>
            <person name="Stajich J.E."/>
            <person name="Fraser J.A."/>
            <person name="Meyer W."/>
            <person name="Carter D."/>
            <person name="Schein J."/>
            <person name="Krzywinski M."/>
            <person name="Kwong-Chung K.J."/>
            <person name="Varma A."/>
            <person name="Wang J."/>
            <person name="Brunham R."/>
            <person name="Fyfe M."/>
            <person name="Ouellette B.F.F."/>
            <person name="Siddiqui A."/>
            <person name="Marra M."/>
            <person name="Jones S."/>
            <person name="Holt R."/>
            <person name="Birren B.W."/>
            <person name="Galagan J.E."/>
            <person name="Cuomo C.A."/>
        </authorList>
    </citation>
    <scope>NUCLEOTIDE SEQUENCE</scope>
    <source>
        <strain>WM276</strain>
    </source>
</reference>
<keyword evidence="5" id="KW-0677">Repeat</keyword>
<dbReference type="Gene3D" id="2.130.10.10">
    <property type="entry name" value="YVTN repeat-like/Quinoprotein amine dehydrogenase"/>
    <property type="match status" value="2"/>
</dbReference>
<dbReference type="InterPro" id="IPR036322">
    <property type="entry name" value="WD40_repeat_dom_sf"/>
</dbReference>
<dbReference type="VEuPathDB" id="FungiDB:CGB_A6400C"/>
<keyword evidence="4 8" id="KW-0853">WD repeat</keyword>
<dbReference type="SUPFAM" id="SSF50978">
    <property type="entry name" value="WD40 repeat-like"/>
    <property type="match status" value="1"/>
</dbReference>
<dbReference type="PROSITE" id="PS50082">
    <property type="entry name" value="WD_REPEATS_2"/>
    <property type="match status" value="2"/>
</dbReference>
<dbReference type="InterPro" id="IPR015943">
    <property type="entry name" value="WD40/YVTN_repeat-like_dom_sf"/>
</dbReference>
<feature type="region of interest" description="Disordered" evidence="9">
    <location>
        <begin position="1"/>
        <end position="32"/>
    </location>
</feature>
<evidence type="ECO:0000256" key="8">
    <source>
        <dbReference type="PROSITE-ProRule" id="PRU00221"/>
    </source>
</evidence>
<organism evidence="11 12">
    <name type="scientific">Cryptococcus gattii serotype B (strain WM276 / ATCC MYA-4071)</name>
    <name type="common">Filobasidiella gattii</name>
    <name type="synonym">Cryptococcus bacillisporus</name>
    <dbReference type="NCBI Taxonomy" id="367775"/>
    <lineage>
        <taxon>Eukaryota</taxon>
        <taxon>Fungi</taxon>
        <taxon>Dikarya</taxon>
        <taxon>Basidiomycota</taxon>
        <taxon>Agaricomycotina</taxon>
        <taxon>Tremellomycetes</taxon>
        <taxon>Tremellales</taxon>
        <taxon>Cryptococcaceae</taxon>
        <taxon>Cryptococcus</taxon>
        <taxon>Cryptococcus gattii species complex</taxon>
    </lineage>
</organism>
<dbReference type="RefSeq" id="XP_003191591.1">
    <property type="nucleotide sequence ID" value="XM_003191543.1"/>
</dbReference>
<accession>E6QY66</accession>
<dbReference type="Gene3D" id="3.90.550.20">
    <property type="match status" value="1"/>
</dbReference>
<evidence type="ECO:0000256" key="5">
    <source>
        <dbReference type="ARBA" id="ARBA00022737"/>
    </source>
</evidence>
<dbReference type="PROSITE" id="PS50294">
    <property type="entry name" value="WD_REPEATS_REGION"/>
    <property type="match status" value="2"/>
</dbReference>
<keyword evidence="12" id="KW-1185">Reference proteome</keyword>
<dbReference type="GeneID" id="10188313"/>
<dbReference type="GO" id="GO:0032040">
    <property type="term" value="C:small-subunit processome"/>
    <property type="evidence" value="ECO:0007669"/>
    <property type="project" value="TreeGrafter"/>
</dbReference>
<evidence type="ECO:0000259" key="10">
    <source>
        <dbReference type="Pfam" id="PF04158"/>
    </source>
</evidence>
<evidence type="ECO:0000256" key="4">
    <source>
        <dbReference type="ARBA" id="ARBA00022574"/>
    </source>
</evidence>
<dbReference type="eggNOG" id="KOG0268">
    <property type="taxonomic scope" value="Eukaryota"/>
</dbReference>
<dbReference type="OrthoDB" id="108365at2759"/>
<feature type="compositionally biased region" description="Low complexity" evidence="9">
    <location>
        <begin position="15"/>
        <end position="26"/>
    </location>
</feature>
<feature type="repeat" description="WD" evidence="8">
    <location>
        <begin position="382"/>
        <end position="423"/>
    </location>
</feature>
<dbReference type="PANTHER" id="PTHR22851:SF0">
    <property type="entry name" value="DDB1- AND CUL4-ASSOCIATED FACTOR 13"/>
    <property type="match status" value="1"/>
</dbReference>
<dbReference type="InterPro" id="IPR001680">
    <property type="entry name" value="WD40_rpt"/>
</dbReference>
<dbReference type="SMART" id="SM00320">
    <property type="entry name" value="WD40"/>
    <property type="match status" value="7"/>
</dbReference>
<dbReference type="Proteomes" id="UP000007805">
    <property type="component" value="Chromosome A"/>
</dbReference>
<comment type="similarity">
    <text evidence="3">Belongs to the glycosyltransferase 32 family.</text>
</comment>
<dbReference type="Pfam" id="PF04488">
    <property type="entry name" value="Gly_transf_sug"/>
    <property type="match status" value="1"/>
</dbReference>
<keyword evidence="6" id="KW-0539">Nucleus</keyword>
<evidence type="ECO:0000313" key="12">
    <source>
        <dbReference type="Proteomes" id="UP000007805"/>
    </source>
</evidence>
<evidence type="ECO:0000256" key="6">
    <source>
        <dbReference type="ARBA" id="ARBA00023242"/>
    </source>
</evidence>
<feature type="region of interest" description="Disordered" evidence="9">
    <location>
        <begin position="1210"/>
        <end position="1257"/>
    </location>
</feature>
<feature type="compositionally biased region" description="Basic and acidic residues" evidence="9">
    <location>
        <begin position="488"/>
        <end position="499"/>
    </location>
</feature>
<dbReference type="InterPro" id="IPR029044">
    <property type="entry name" value="Nucleotide-diphossugar_trans"/>
</dbReference>
<comment type="subcellular location">
    <subcellularLocation>
        <location evidence="1">Nucleus</location>
        <location evidence="1">Nucleolus</location>
    </subcellularLocation>
</comment>
<dbReference type="KEGG" id="cgi:CGB_A6400C"/>
<feature type="domain" description="Sof1-like protein" evidence="10">
    <location>
        <begin position="416"/>
        <end position="500"/>
    </location>
</feature>
<sequence length="1287" mass="145309">MKIKTISRSLDDHLPSSSSAPHPLSHNLAPHLHPFAKPREYTRAVTAVKMERMFAKPFVDALGGHQDGVYCLGKDSRRAGVVAGGGGDGEVIVHSLGLRRPLLKIPGAHRGMVGGICWTSEAQDRRRGLITCGKLDGTIKLWRSEAFAPGLRDKDAFEGNEFGLGQAEGSGFLDQAGAIGESGYDEEEGGGLSLDSAKRDALGQNLEPTMTFTSKNGLNGIDHHRTDAVFATASNTVQIWDEQRTAPLSTLQFGNSMETVSGVKFNQSETSVLASVGNDRTMCLYDIRTGKAERRIVTQFTSNCLSWCPTLPTLLLLGSEDHNLYTFDIRNLETPNQIYKGHVGGVMGCDWSPTGEGFVSGSYDRTVRLWNREEGKSRDVYHTKRMQRVFDVSYTPTADFVLSASDDGNVRIWKSDASKKLGPVSTKERQAIEYRQKLVERYGREKGVRQVKERRHVPQSIHNATKLKREMIEARNIKEDRRRKHSRAGREKPKAERKSKLAVMMIKRHNPTKPRRSPLPTSAWDDDRRFGLSGPSAYSRWFTTLYIPLPFGHPSDSHSLSSGSSLGSPRSYHAKPRARHLKIYLPIPPRLYARIPRLNSPIRVLFLLVICAVVGFFLLGFRKTRQGERTWSPPFVDPDTMVITPEEAAMVWEWEILSGHYPSTEYPPDHLPLSPSLKNPVVPGTLLPSPSTPTPLVAYQNRADKFPSAHLAGNGPERHYLSVWDMRESQPGFPARPMPGSIMDLDLVLGKCDFGTNKYVRDCLEFLRIGGGLDNGKRVRRGNYLTQYKQLYYEESTPSQSYSMTPRNLKQSTGRSKTPLMLSDPYDIPASFDSRDACDPLHPRIFHIFWAGPFTDKPYMAVMSFLFTQNLGLDKPVDAVSDTANVVRGTCRPQLWLWINPGPAASVPNPSAKREMYEQLATNPWSAPFLHERFRDVVKFKMWNTTEQLDGVHELKDHWRKMPIFNSGGNTYGDPLLAKTEDEATEEVEDGSSKTVSIKKKGSLFEKVGSSSESDYDRLSVILSDMARFIVTYRFGGIYLDADTIFLRDWEELWNYRGQFAYRWSWHEKYNTAVLKLHKGSALSSFLFKTALHNGLDFHPMTVSKYLKDAGLEKLLFRVPDALFDPAWLNMERYQRDRPPFPYFPEFSVFFSNDKFDTAGPQPLGFDGFFRGAFSYHFHNFWWLPFDPSRNFPDLGHRFIKGERALRDAARSSSSDQAAHTVGNDVEPRNVPGTSQEGVEGDSDVTNREDMDDEPDLSWSTVLKRSFEGFLRGERPNAYGEWLEWGD</sequence>
<name>E6QY66_CRYGW</name>
<feature type="repeat" description="WD" evidence="8">
    <location>
        <begin position="339"/>
        <end position="380"/>
    </location>
</feature>
<dbReference type="Pfam" id="PF04158">
    <property type="entry name" value="Sof1"/>
    <property type="match status" value="1"/>
</dbReference>
<evidence type="ECO:0000256" key="9">
    <source>
        <dbReference type="SAM" id="MobiDB-lite"/>
    </source>
</evidence>
<keyword evidence="7" id="KW-0687">Ribonucleoprotein</keyword>
<dbReference type="SUPFAM" id="SSF53448">
    <property type="entry name" value="Nucleotide-diphospho-sugar transferases"/>
    <property type="match status" value="1"/>
</dbReference>
<dbReference type="InterPro" id="IPR007287">
    <property type="entry name" value="Sof1"/>
</dbReference>
<dbReference type="GO" id="GO:0000462">
    <property type="term" value="P:maturation of SSU-rRNA from tricistronic rRNA transcript (SSU-rRNA, 5.8S rRNA, LSU-rRNA)"/>
    <property type="evidence" value="ECO:0007669"/>
    <property type="project" value="TreeGrafter"/>
</dbReference>
<dbReference type="FunFam" id="2.130.10.10:FF:001652">
    <property type="entry name" value="WD repeat and SOF domain-containing protein 1"/>
    <property type="match status" value="1"/>
</dbReference>
<evidence type="ECO:0000256" key="3">
    <source>
        <dbReference type="ARBA" id="ARBA00009003"/>
    </source>
</evidence>
<proteinExistence type="inferred from homology"/>
<evidence type="ECO:0000256" key="7">
    <source>
        <dbReference type="ARBA" id="ARBA00023274"/>
    </source>
</evidence>
<comment type="similarity">
    <text evidence="2">Belongs to the WD repeat DCAF13/WDSOF1 family.</text>
</comment>